<keyword evidence="4 11" id="KW-0812">Transmembrane</keyword>
<dbReference type="InterPro" id="IPR040445">
    <property type="entry name" value="Kir_TM"/>
</dbReference>
<dbReference type="FunFam" id="1.10.287.70:FF:000019">
    <property type="entry name" value="G protein-activated inward rectifier potassium channel 1"/>
    <property type="match status" value="1"/>
</dbReference>
<proteinExistence type="inferred from homology"/>
<dbReference type="InterPro" id="IPR016449">
    <property type="entry name" value="K_chnl_inward-rec_Kir"/>
</dbReference>
<dbReference type="Proteomes" id="UP000749559">
    <property type="component" value="Unassembled WGS sequence"/>
</dbReference>
<feature type="transmembrane region" description="Helical" evidence="13">
    <location>
        <begin position="87"/>
        <end position="110"/>
    </location>
</feature>
<dbReference type="GO" id="GO:0005242">
    <property type="term" value="F:inward rectifier potassium channel activity"/>
    <property type="evidence" value="ECO:0007669"/>
    <property type="project" value="InterPro"/>
</dbReference>
<keyword evidence="2 11" id="KW-0813">Transport</keyword>
<dbReference type="Gene3D" id="1.10.287.70">
    <property type="match status" value="1"/>
</dbReference>
<comment type="similarity">
    <text evidence="11">Belongs to the inward rectifier-type potassium channel (TC 1.A.2.1) family.</text>
</comment>
<organism evidence="14 15">
    <name type="scientific">Owenia fusiformis</name>
    <name type="common">Polychaete worm</name>
    <dbReference type="NCBI Taxonomy" id="6347"/>
    <lineage>
        <taxon>Eukaryota</taxon>
        <taxon>Metazoa</taxon>
        <taxon>Spiralia</taxon>
        <taxon>Lophotrochozoa</taxon>
        <taxon>Annelida</taxon>
        <taxon>Polychaeta</taxon>
        <taxon>Sedentaria</taxon>
        <taxon>Canalipalpata</taxon>
        <taxon>Sabellida</taxon>
        <taxon>Oweniida</taxon>
        <taxon>Oweniidae</taxon>
        <taxon>Owenia</taxon>
    </lineage>
</organism>
<dbReference type="PANTHER" id="PTHR11767:SF102">
    <property type="entry name" value="INWARDLY RECTIFYING POTASSIUM CHANNEL 1, ISOFORM F"/>
    <property type="match status" value="1"/>
</dbReference>
<keyword evidence="7 13" id="KW-1133">Transmembrane helix</keyword>
<keyword evidence="15" id="KW-1185">Reference proteome</keyword>
<name>A0A8J1TI13_OWEFU</name>
<sequence>MDSTDFAKQSEVPDCLDNSKTGNQSITELLGTAWRRVSMSDDEAFSVKRRLVAKNGERNIIQTDIHHRRHSYLTDIFVTLVDARWRFILLMFLSGFILSWLTFALLWWLVLLAHNDFRHLEDEDWTPCVDEVVDFPTALLFSIETQHTIGYGTRATTSKCPEAIILMMLQSAGGTLMTAILTGIVFSKIQRPKRRSHTLIFSKNAVVCMREGNLCLLFRVGDMRREHMIGTQIRAIKVRKGITKEGEVLPLFEQEVAFHVPPNGVLFLVWPATACHVIDKNSPFYNMSKDDLKHEKFELIVIMEGTIEATGMTAQVRTSYLPSEILWGHRFRRLNMYQKDTGECQIRYNNFHSAVPVETPCCSAKVLAEHSNTDPNSTIYHFDNDDTIPTQYVSAHLPIPSFNRSVTFDERGNTVHVDCGPLFKAIDSNGLNKERSEVILHIDSIETTLLPNPSNTTQSSIQTDHRIVSEPTLQVRAEANEDFDEPRILKRSKGNRVFTITKCKDNINLQQPSKPRNVRSNPSRRDDCEIGALPNTQL</sequence>
<dbReference type="EMBL" id="CAIIXF020000002">
    <property type="protein sequence ID" value="CAH1778113.1"/>
    <property type="molecule type" value="Genomic_DNA"/>
</dbReference>
<dbReference type="AlphaFoldDB" id="A0A8J1TI13"/>
<evidence type="ECO:0000256" key="5">
    <source>
        <dbReference type="ARBA" id="ARBA00022882"/>
    </source>
</evidence>
<dbReference type="GO" id="GO:1990573">
    <property type="term" value="P:potassium ion import across plasma membrane"/>
    <property type="evidence" value="ECO:0007669"/>
    <property type="project" value="TreeGrafter"/>
</dbReference>
<evidence type="ECO:0000256" key="3">
    <source>
        <dbReference type="ARBA" id="ARBA00022538"/>
    </source>
</evidence>
<comment type="caution">
    <text evidence="14">The sequence shown here is derived from an EMBL/GenBank/DDBJ whole genome shotgun (WGS) entry which is preliminary data.</text>
</comment>
<dbReference type="PRINTS" id="PR01320">
    <property type="entry name" value="KIRCHANNEL"/>
</dbReference>
<gene>
    <name evidence="14" type="ORF">OFUS_LOCUS5079</name>
</gene>
<feature type="transmembrane region" description="Helical" evidence="13">
    <location>
        <begin position="163"/>
        <end position="186"/>
    </location>
</feature>
<evidence type="ECO:0000256" key="2">
    <source>
        <dbReference type="ARBA" id="ARBA00022448"/>
    </source>
</evidence>
<dbReference type="GO" id="GO:0034765">
    <property type="term" value="P:regulation of monoatomic ion transmembrane transport"/>
    <property type="evidence" value="ECO:0007669"/>
    <property type="project" value="TreeGrafter"/>
</dbReference>
<dbReference type="InterPro" id="IPR041647">
    <property type="entry name" value="IRK_C"/>
</dbReference>
<evidence type="ECO:0000313" key="15">
    <source>
        <dbReference type="Proteomes" id="UP000749559"/>
    </source>
</evidence>
<dbReference type="GO" id="GO:0005886">
    <property type="term" value="C:plasma membrane"/>
    <property type="evidence" value="ECO:0007669"/>
    <property type="project" value="TreeGrafter"/>
</dbReference>
<evidence type="ECO:0000256" key="10">
    <source>
        <dbReference type="ARBA" id="ARBA00023303"/>
    </source>
</evidence>
<evidence type="ECO:0000313" key="14">
    <source>
        <dbReference type="EMBL" id="CAH1778113.1"/>
    </source>
</evidence>
<reference evidence="14" key="1">
    <citation type="submission" date="2022-03" db="EMBL/GenBank/DDBJ databases">
        <authorList>
            <person name="Martin C."/>
        </authorList>
    </citation>
    <scope>NUCLEOTIDE SEQUENCE</scope>
</reference>
<evidence type="ECO:0000256" key="1">
    <source>
        <dbReference type="ARBA" id="ARBA00004141"/>
    </source>
</evidence>
<evidence type="ECO:0000256" key="6">
    <source>
        <dbReference type="ARBA" id="ARBA00022958"/>
    </source>
</evidence>
<protein>
    <submittedName>
        <fullName evidence="14">Uncharacterized protein</fullName>
    </submittedName>
</protein>
<evidence type="ECO:0000256" key="11">
    <source>
        <dbReference type="RuleBase" id="RU003822"/>
    </source>
</evidence>
<accession>A0A8J1TI13</accession>
<keyword evidence="6 11" id="KW-0630">Potassium</keyword>
<evidence type="ECO:0000256" key="7">
    <source>
        <dbReference type="ARBA" id="ARBA00022989"/>
    </source>
</evidence>
<dbReference type="SUPFAM" id="SSF81296">
    <property type="entry name" value="E set domains"/>
    <property type="match status" value="1"/>
</dbReference>
<evidence type="ECO:0000256" key="4">
    <source>
        <dbReference type="ARBA" id="ARBA00022692"/>
    </source>
</evidence>
<keyword evidence="10 11" id="KW-0407">Ion channel</keyword>
<dbReference type="InterPro" id="IPR013518">
    <property type="entry name" value="K_chnl_inward-rec_Kir_cyto"/>
</dbReference>
<feature type="compositionally biased region" description="Polar residues" evidence="12">
    <location>
        <begin position="508"/>
        <end position="521"/>
    </location>
</feature>
<feature type="region of interest" description="Disordered" evidence="12">
    <location>
        <begin position="508"/>
        <end position="538"/>
    </location>
</feature>
<dbReference type="SUPFAM" id="SSF81324">
    <property type="entry name" value="Voltage-gated potassium channels"/>
    <property type="match status" value="1"/>
</dbReference>
<dbReference type="InterPro" id="IPR014756">
    <property type="entry name" value="Ig_E-set"/>
</dbReference>
<dbReference type="Pfam" id="PF17655">
    <property type="entry name" value="IRK_C"/>
    <property type="match status" value="1"/>
</dbReference>
<keyword evidence="3 11" id="KW-0633">Potassium transport</keyword>
<evidence type="ECO:0000256" key="9">
    <source>
        <dbReference type="ARBA" id="ARBA00023136"/>
    </source>
</evidence>
<comment type="subcellular location">
    <subcellularLocation>
        <location evidence="1 11">Membrane</location>
        <topology evidence="1 11">Multi-pass membrane protein</topology>
    </subcellularLocation>
</comment>
<dbReference type="OrthoDB" id="273257at2759"/>
<dbReference type="Pfam" id="PF01007">
    <property type="entry name" value="IRK"/>
    <property type="match status" value="1"/>
</dbReference>
<keyword evidence="9 13" id="KW-0472">Membrane</keyword>
<keyword evidence="8 11" id="KW-0406">Ion transport</keyword>
<dbReference type="Gene3D" id="2.60.40.1400">
    <property type="entry name" value="G protein-activated inward rectifier potassium channel 1"/>
    <property type="match status" value="1"/>
</dbReference>
<dbReference type="GO" id="GO:0034702">
    <property type="term" value="C:monoatomic ion channel complex"/>
    <property type="evidence" value="ECO:0007669"/>
    <property type="project" value="UniProtKB-KW"/>
</dbReference>
<keyword evidence="5 11" id="KW-0851">Voltage-gated channel</keyword>
<evidence type="ECO:0000256" key="13">
    <source>
        <dbReference type="SAM" id="Phobius"/>
    </source>
</evidence>
<dbReference type="PANTHER" id="PTHR11767">
    <property type="entry name" value="INWARD RECTIFIER POTASSIUM CHANNEL"/>
    <property type="match status" value="1"/>
</dbReference>
<evidence type="ECO:0000256" key="8">
    <source>
        <dbReference type="ARBA" id="ARBA00023065"/>
    </source>
</evidence>
<evidence type="ECO:0000256" key="12">
    <source>
        <dbReference type="SAM" id="MobiDB-lite"/>
    </source>
</evidence>